<dbReference type="AlphaFoldDB" id="A0A811N6B5"/>
<keyword evidence="8" id="KW-0418">Kinase</keyword>
<keyword evidence="10 14" id="KW-1133">Transmembrane helix</keyword>
<dbReference type="Pfam" id="PF07714">
    <property type="entry name" value="PK_Tyr_Ser-Thr"/>
    <property type="match status" value="1"/>
</dbReference>
<evidence type="ECO:0000256" key="4">
    <source>
        <dbReference type="ARBA" id="ARBA00022692"/>
    </source>
</evidence>
<protein>
    <recommendedName>
        <fullName evidence="15">Protein kinase domain-containing protein</fullName>
    </recommendedName>
</protein>
<evidence type="ECO:0000256" key="7">
    <source>
        <dbReference type="ARBA" id="ARBA00022741"/>
    </source>
</evidence>
<keyword evidence="6" id="KW-0677">Repeat</keyword>
<accession>A0A811N6B5</accession>
<feature type="transmembrane region" description="Helical" evidence="14">
    <location>
        <begin position="48"/>
        <end position="70"/>
    </location>
</feature>
<feature type="binding site" evidence="13">
    <location>
        <position position="139"/>
    </location>
    <ligand>
        <name>ATP</name>
        <dbReference type="ChEBI" id="CHEBI:30616"/>
    </ligand>
</feature>
<dbReference type="PANTHER" id="PTHR27002">
    <property type="entry name" value="RECEPTOR-LIKE SERINE/THREONINE-PROTEIN KINASE SD1-8"/>
    <property type="match status" value="1"/>
</dbReference>
<gene>
    <name evidence="16" type="ORF">NCGR_LOCUS14825</name>
</gene>
<dbReference type="Gene3D" id="3.30.200.20">
    <property type="entry name" value="Phosphorylase Kinase, domain 1"/>
    <property type="match status" value="1"/>
</dbReference>
<evidence type="ECO:0000256" key="2">
    <source>
        <dbReference type="ARBA" id="ARBA00022527"/>
    </source>
</evidence>
<dbReference type="PROSITE" id="PS00107">
    <property type="entry name" value="PROTEIN_KINASE_ATP"/>
    <property type="match status" value="1"/>
</dbReference>
<dbReference type="SUPFAM" id="SSF56112">
    <property type="entry name" value="Protein kinase-like (PK-like)"/>
    <property type="match status" value="1"/>
</dbReference>
<evidence type="ECO:0000256" key="8">
    <source>
        <dbReference type="ARBA" id="ARBA00022777"/>
    </source>
</evidence>
<dbReference type="InterPro" id="IPR000719">
    <property type="entry name" value="Prot_kinase_dom"/>
</dbReference>
<dbReference type="Proteomes" id="UP000604825">
    <property type="component" value="Unassembled WGS sequence"/>
</dbReference>
<keyword evidence="2" id="KW-0723">Serine/threonine-protein kinase</keyword>
<evidence type="ECO:0000256" key="1">
    <source>
        <dbReference type="ARBA" id="ARBA00004167"/>
    </source>
</evidence>
<keyword evidence="5" id="KW-0732">Signal</keyword>
<dbReference type="GO" id="GO:0004674">
    <property type="term" value="F:protein serine/threonine kinase activity"/>
    <property type="evidence" value="ECO:0007669"/>
    <property type="project" value="UniProtKB-KW"/>
</dbReference>
<reference evidence="16" key="1">
    <citation type="submission" date="2020-10" db="EMBL/GenBank/DDBJ databases">
        <authorList>
            <person name="Han B."/>
            <person name="Lu T."/>
            <person name="Zhao Q."/>
            <person name="Huang X."/>
            <person name="Zhao Y."/>
        </authorList>
    </citation>
    <scope>NUCLEOTIDE SEQUENCE</scope>
</reference>
<dbReference type="Gene3D" id="1.10.510.10">
    <property type="entry name" value="Transferase(Phosphotransferase) domain 1"/>
    <property type="match status" value="1"/>
</dbReference>
<evidence type="ECO:0000256" key="5">
    <source>
        <dbReference type="ARBA" id="ARBA00022729"/>
    </source>
</evidence>
<keyword evidence="3" id="KW-0808">Transferase</keyword>
<dbReference type="GO" id="GO:0005524">
    <property type="term" value="F:ATP binding"/>
    <property type="evidence" value="ECO:0007669"/>
    <property type="project" value="UniProtKB-UniRule"/>
</dbReference>
<dbReference type="GO" id="GO:0005886">
    <property type="term" value="C:plasma membrane"/>
    <property type="evidence" value="ECO:0007669"/>
    <property type="project" value="TreeGrafter"/>
</dbReference>
<evidence type="ECO:0000256" key="13">
    <source>
        <dbReference type="PROSITE-ProRule" id="PRU10141"/>
    </source>
</evidence>
<dbReference type="OrthoDB" id="6219513at2759"/>
<dbReference type="PANTHER" id="PTHR27002:SF347">
    <property type="entry name" value="OS07G0537000 PROTEIN"/>
    <property type="match status" value="1"/>
</dbReference>
<organism evidence="16 17">
    <name type="scientific">Miscanthus lutarioriparius</name>
    <dbReference type="NCBI Taxonomy" id="422564"/>
    <lineage>
        <taxon>Eukaryota</taxon>
        <taxon>Viridiplantae</taxon>
        <taxon>Streptophyta</taxon>
        <taxon>Embryophyta</taxon>
        <taxon>Tracheophyta</taxon>
        <taxon>Spermatophyta</taxon>
        <taxon>Magnoliopsida</taxon>
        <taxon>Liliopsida</taxon>
        <taxon>Poales</taxon>
        <taxon>Poaceae</taxon>
        <taxon>PACMAD clade</taxon>
        <taxon>Panicoideae</taxon>
        <taxon>Andropogonodae</taxon>
        <taxon>Andropogoneae</taxon>
        <taxon>Saccharinae</taxon>
        <taxon>Miscanthus</taxon>
    </lineage>
</organism>
<evidence type="ECO:0000313" key="16">
    <source>
        <dbReference type="EMBL" id="CAD6221571.1"/>
    </source>
</evidence>
<evidence type="ECO:0000256" key="9">
    <source>
        <dbReference type="ARBA" id="ARBA00022840"/>
    </source>
</evidence>
<keyword evidence="12" id="KW-0325">Glycoprotein</keyword>
<keyword evidence="11 14" id="KW-0472">Membrane</keyword>
<dbReference type="InterPro" id="IPR001245">
    <property type="entry name" value="Ser-Thr/Tyr_kinase_cat_dom"/>
</dbReference>
<evidence type="ECO:0000256" key="6">
    <source>
        <dbReference type="ARBA" id="ARBA00022737"/>
    </source>
</evidence>
<keyword evidence="4 14" id="KW-0812">Transmembrane</keyword>
<evidence type="ECO:0000313" key="17">
    <source>
        <dbReference type="Proteomes" id="UP000604825"/>
    </source>
</evidence>
<feature type="domain" description="Protein kinase" evidence="15">
    <location>
        <begin position="111"/>
        <end position="320"/>
    </location>
</feature>
<evidence type="ECO:0000256" key="14">
    <source>
        <dbReference type="SAM" id="Phobius"/>
    </source>
</evidence>
<comment type="subcellular location">
    <subcellularLocation>
        <location evidence="1">Membrane</location>
        <topology evidence="1">Single-pass membrane protein</topology>
    </subcellularLocation>
</comment>
<dbReference type="PROSITE" id="PS50011">
    <property type="entry name" value="PROTEIN_KINASE_DOM"/>
    <property type="match status" value="1"/>
</dbReference>
<evidence type="ECO:0000256" key="11">
    <source>
        <dbReference type="ARBA" id="ARBA00023136"/>
    </source>
</evidence>
<evidence type="ECO:0000256" key="12">
    <source>
        <dbReference type="ARBA" id="ARBA00023180"/>
    </source>
</evidence>
<dbReference type="InterPro" id="IPR017441">
    <property type="entry name" value="Protein_kinase_ATP_BS"/>
</dbReference>
<name>A0A811N6B5_9POAL</name>
<dbReference type="FunFam" id="3.30.200.20:FF:000142">
    <property type="entry name" value="Cysteine-rich receptor-like protein kinase 10"/>
    <property type="match status" value="1"/>
</dbReference>
<keyword evidence="7 13" id="KW-0547">Nucleotide-binding</keyword>
<comment type="caution">
    <text evidence="16">The sequence shown here is derived from an EMBL/GenBank/DDBJ whole genome shotgun (WGS) entry which is preliminary data.</text>
</comment>
<evidence type="ECO:0000256" key="10">
    <source>
        <dbReference type="ARBA" id="ARBA00022989"/>
    </source>
</evidence>
<evidence type="ECO:0000259" key="15">
    <source>
        <dbReference type="PROSITE" id="PS50011"/>
    </source>
</evidence>
<keyword evidence="17" id="KW-1185">Reference proteome</keyword>
<keyword evidence="9 13" id="KW-0067">ATP-binding</keyword>
<dbReference type="EMBL" id="CAJGYO010000003">
    <property type="protein sequence ID" value="CAD6221571.1"/>
    <property type="molecule type" value="Genomic_DNA"/>
</dbReference>
<evidence type="ECO:0000256" key="3">
    <source>
        <dbReference type="ARBA" id="ARBA00022679"/>
    </source>
</evidence>
<dbReference type="InterPro" id="IPR011009">
    <property type="entry name" value="Kinase-like_dom_sf"/>
</dbReference>
<proteinExistence type="predicted"/>
<sequence>MCCERHVHQVLLILVELSAMLEIKQHLQFTGNRTLPLSKKTGNRMDRVLATILPIVVMLLAIVIVCYFLWRMKRKPAGTLSLIDSTNPEDIRSINSLIIDLPTLRATTENFDEGKKLGEGGFGAVYKGILPNGREIAVKRLSQSSRQGIKELETELVLVAKLQHKSLIRLVGVCLEEHEKLLVYEYMPNKSLDTFLFGTVIHHHLATLKQVWEHWTMGTTVEIMDPSLCSHNPSVDQMLRCIHIGLLCVQHNPVDRPLMSTVNVMLRSSTMPSQAPSRPAFCFLKSGVNSEVYHGRGIAQSTSRPAVSENEVTITEIEAR</sequence>